<evidence type="ECO:0000259" key="3">
    <source>
        <dbReference type="Pfam" id="PF00710"/>
    </source>
</evidence>
<dbReference type="InterPro" id="IPR037152">
    <property type="entry name" value="L-asparaginase_N_sf"/>
</dbReference>
<dbReference type="InterPro" id="IPR027474">
    <property type="entry name" value="L-asparaginase_N"/>
</dbReference>
<name>A0A1M7I551_9HYPH</name>
<dbReference type="PRINTS" id="PR00139">
    <property type="entry name" value="ASNGLNASE"/>
</dbReference>
<dbReference type="InterPro" id="IPR036152">
    <property type="entry name" value="Asp/glu_Ase-like_sf"/>
</dbReference>
<dbReference type="OrthoDB" id="9788068at2"/>
<evidence type="ECO:0000256" key="2">
    <source>
        <dbReference type="PIRSR" id="PIRSR001220-2"/>
    </source>
</evidence>
<dbReference type="InterPro" id="IPR027473">
    <property type="entry name" value="L-asparaginase_C"/>
</dbReference>
<dbReference type="PROSITE" id="PS51732">
    <property type="entry name" value="ASN_GLN_ASE_3"/>
    <property type="match status" value="1"/>
</dbReference>
<dbReference type="PANTHER" id="PTHR11707">
    <property type="entry name" value="L-ASPARAGINASE"/>
    <property type="match status" value="1"/>
</dbReference>
<reference evidence="5 6" key="1">
    <citation type="submission" date="2016-11" db="EMBL/GenBank/DDBJ databases">
        <authorList>
            <person name="Jaros S."/>
            <person name="Januszkiewicz K."/>
            <person name="Wedrychowicz H."/>
        </authorList>
    </citation>
    <scope>NUCLEOTIDE SEQUENCE [LARGE SCALE GENOMIC DNA]</scope>
    <source>
        <strain evidence="5 6">DSM 22153</strain>
    </source>
</reference>
<evidence type="ECO:0000313" key="5">
    <source>
        <dbReference type="EMBL" id="SHM35788.1"/>
    </source>
</evidence>
<dbReference type="GO" id="GO:0004067">
    <property type="term" value="F:asparaginase activity"/>
    <property type="evidence" value="ECO:0007669"/>
    <property type="project" value="UniProtKB-UniRule"/>
</dbReference>
<gene>
    <name evidence="5" type="ORF">SAMN05444272_2431</name>
</gene>
<keyword evidence="6" id="KW-1185">Reference proteome</keyword>
<dbReference type="AlphaFoldDB" id="A0A1M7I551"/>
<dbReference type="STRING" id="735517.SAMN05444272_2431"/>
<dbReference type="Pfam" id="PF00710">
    <property type="entry name" value="Asparaginase"/>
    <property type="match status" value="1"/>
</dbReference>
<dbReference type="PIRSF" id="PIRSF500176">
    <property type="entry name" value="L_ASNase"/>
    <property type="match status" value="1"/>
</dbReference>
<feature type="domain" description="Asparaginase/glutaminase C-terminal" evidence="4">
    <location>
        <begin position="183"/>
        <end position="278"/>
    </location>
</feature>
<evidence type="ECO:0000256" key="1">
    <source>
        <dbReference type="PIRSR" id="PIRSR001220-1"/>
    </source>
</evidence>
<dbReference type="EMBL" id="FRBW01000002">
    <property type="protein sequence ID" value="SHM35788.1"/>
    <property type="molecule type" value="Genomic_DNA"/>
</dbReference>
<feature type="active site" description="O-isoaspartyl threonine intermediate" evidence="1">
    <location>
        <position position="11"/>
    </location>
</feature>
<dbReference type="Gene3D" id="3.40.50.40">
    <property type="match status" value="1"/>
</dbReference>
<dbReference type="InterPro" id="IPR040919">
    <property type="entry name" value="Asparaginase_C"/>
</dbReference>
<dbReference type="RefSeq" id="WP_073013361.1">
    <property type="nucleotide sequence ID" value="NZ_FRBW01000002.1"/>
</dbReference>
<evidence type="ECO:0000313" key="6">
    <source>
        <dbReference type="Proteomes" id="UP000186002"/>
    </source>
</evidence>
<dbReference type="SMART" id="SM00870">
    <property type="entry name" value="Asparaginase"/>
    <property type="match status" value="1"/>
</dbReference>
<organism evidence="5 6">
    <name type="scientific">Roseibium suaedae</name>
    <dbReference type="NCBI Taxonomy" id="735517"/>
    <lineage>
        <taxon>Bacteria</taxon>
        <taxon>Pseudomonadati</taxon>
        <taxon>Pseudomonadota</taxon>
        <taxon>Alphaproteobacteria</taxon>
        <taxon>Hyphomicrobiales</taxon>
        <taxon>Stappiaceae</taxon>
        <taxon>Roseibium</taxon>
    </lineage>
</organism>
<dbReference type="InterPro" id="IPR006034">
    <property type="entry name" value="Asparaginase/glutaminase-like"/>
</dbReference>
<accession>A0A1M7I551</accession>
<dbReference type="Pfam" id="PF17763">
    <property type="entry name" value="Asparaginase_C"/>
    <property type="match status" value="1"/>
</dbReference>
<feature type="domain" description="L-asparaginase N-terminal" evidence="3">
    <location>
        <begin position="3"/>
        <end position="171"/>
    </location>
</feature>
<feature type="binding site" evidence="2">
    <location>
        <begin position="82"/>
        <end position="83"/>
    </location>
    <ligand>
        <name>substrate</name>
    </ligand>
</feature>
<dbReference type="PANTHER" id="PTHR11707:SF28">
    <property type="entry name" value="60 KDA LYSOPHOSPHOLIPASE"/>
    <property type="match status" value="1"/>
</dbReference>
<dbReference type="Proteomes" id="UP000186002">
    <property type="component" value="Unassembled WGS sequence"/>
</dbReference>
<feature type="binding site" evidence="2">
    <location>
        <position position="53"/>
    </location>
    <ligand>
        <name>substrate</name>
    </ligand>
</feature>
<evidence type="ECO:0000259" key="4">
    <source>
        <dbReference type="Pfam" id="PF17763"/>
    </source>
</evidence>
<dbReference type="Gene3D" id="3.40.50.1170">
    <property type="entry name" value="L-asparaginase, N-terminal domain"/>
    <property type="match status" value="1"/>
</dbReference>
<protein>
    <submittedName>
        <fullName evidence="5">L-asparaginase</fullName>
    </submittedName>
</protein>
<dbReference type="PIRSF" id="PIRSF001220">
    <property type="entry name" value="L-ASNase_gatD"/>
    <property type="match status" value="1"/>
</dbReference>
<proteinExistence type="predicted"/>
<sequence>MTVLLIHTGGTIAMGHTPQGLTPVDGLVEEAVRQRLAQGEELKTHVFRPLLDSSDVGPSHWNEMLDVIDAEPDADVLLTHGTDTMAYTGAALSLALTGLGRRVVMCGSMVPLHMDGDAEANLDLAISALRNAGEGVKLAFSGELLQADGLVKHESHAANSFRSIPQDPLERPKVRRFDQRKLGVLTLSPGMPADLLTTSLSVLDGAVLRVFGSGTAMSDPSVLEALSRAAEAGKRIRAVSQCETGGLAPGGYAAGAGLWATGVENGGKQTVEAALIDLWLN</sequence>
<dbReference type="SUPFAM" id="SSF53774">
    <property type="entry name" value="Glutaminase/Asparaginase"/>
    <property type="match status" value="1"/>
</dbReference>